<dbReference type="AlphaFoldDB" id="A0A164HYB1"/>
<evidence type="ECO:0000313" key="2">
    <source>
        <dbReference type="Proteomes" id="UP000076858"/>
    </source>
</evidence>
<evidence type="ECO:0000313" key="1">
    <source>
        <dbReference type="EMBL" id="KZS00686.1"/>
    </source>
</evidence>
<organism evidence="1 2">
    <name type="scientific">Daphnia magna</name>
    <dbReference type="NCBI Taxonomy" id="35525"/>
    <lineage>
        <taxon>Eukaryota</taxon>
        <taxon>Metazoa</taxon>
        <taxon>Ecdysozoa</taxon>
        <taxon>Arthropoda</taxon>
        <taxon>Crustacea</taxon>
        <taxon>Branchiopoda</taxon>
        <taxon>Diplostraca</taxon>
        <taxon>Cladocera</taxon>
        <taxon>Anomopoda</taxon>
        <taxon>Daphniidae</taxon>
        <taxon>Daphnia</taxon>
    </lineage>
</organism>
<comment type="caution">
    <text evidence="1">The sequence shown here is derived from an EMBL/GenBank/DDBJ whole genome shotgun (WGS) entry which is preliminary data.</text>
</comment>
<proteinExistence type="predicted"/>
<gene>
    <name evidence="1" type="ORF">APZ42_002925</name>
</gene>
<protein>
    <submittedName>
        <fullName evidence="1">Uncharacterized protein</fullName>
    </submittedName>
</protein>
<accession>A0A164HYB1</accession>
<dbReference type="EMBL" id="LRGB01008941">
    <property type="protein sequence ID" value="KZS00686.1"/>
    <property type="molecule type" value="Genomic_DNA"/>
</dbReference>
<feature type="non-terminal residue" evidence="1">
    <location>
        <position position="1"/>
    </location>
</feature>
<reference evidence="1 2" key="1">
    <citation type="submission" date="2016-03" db="EMBL/GenBank/DDBJ databases">
        <title>EvidentialGene: Evidence-directed Construction of Genes on Genomes.</title>
        <authorList>
            <person name="Gilbert D.G."/>
            <person name="Choi J.-H."/>
            <person name="Mockaitis K."/>
            <person name="Colbourne J."/>
            <person name="Pfrender M."/>
        </authorList>
    </citation>
    <scope>NUCLEOTIDE SEQUENCE [LARGE SCALE GENOMIC DNA]</scope>
    <source>
        <strain evidence="1 2">Xinb3</strain>
        <tissue evidence="1">Complete organism</tissue>
    </source>
</reference>
<keyword evidence="2" id="KW-1185">Reference proteome</keyword>
<name>A0A164HYB1_9CRUS</name>
<dbReference type="Proteomes" id="UP000076858">
    <property type="component" value="Unassembled WGS sequence"/>
</dbReference>
<sequence length="80" mass="9414">FTYRSKNSWYNSVFKLNTSIFHAVYILLRARHLGLTARRPRPFMLDYCIARWGDPLFFPHLFLHTLSAEGKRRGCVAVVL</sequence>